<dbReference type="PRINTS" id="PR00069">
    <property type="entry name" value="ALDKETRDTASE"/>
</dbReference>
<dbReference type="KEGG" id="rga:RGR602_CH02436"/>
<reference evidence="5 6" key="1">
    <citation type="submission" date="2013-11" db="EMBL/GenBank/DDBJ databases">
        <title>Complete genome sequence of Rhizobium gallicum bv. gallicum R602.</title>
        <authorList>
            <person name="Bustos P."/>
            <person name="Santamaria R.I."/>
            <person name="Lozano L."/>
            <person name="Acosta J.L."/>
            <person name="Ormeno-Orrillo E."/>
            <person name="Rogel M.A."/>
            <person name="Romero D."/>
            <person name="Cevallos M.A."/>
            <person name="Martinez-Romero E."/>
            <person name="Gonzalez V."/>
        </authorList>
    </citation>
    <scope>NUCLEOTIDE SEQUENCE [LARGE SCALE GENOMIC DNA]</scope>
    <source>
        <strain evidence="5 6">R602</strain>
    </source>
</reference>
<protein>
    <submittedName>
        <fullName evidence="5">Aldo/keto reductase protein</fullName>
    </submittedName>
</protein>
<dbReference type="Pfam" id="PF00248">
    <property type="entry name" value="Aldo_ket_red"/>
    <property type="match status" value="1"/>
</dbReference>
<dbReference type="EMBL" id="CP006877">
    <property type="protein sequence ID" value="AJD41761.1"/>
    <property type="molecule type" value="Genomic_DNA"/>
</dbReference>
<accession>A0A0B4X3P6</accession>
<evidence type="ECO:0000256" key="3">
    <source>
        <dbReference type="PIRSR" id="PIRSR000097-3"/>
    </source>
</evidence>
<evidence type="ECO:0000259" key="4">
    <source>
        <dbReference type="Pfam" id="PF00248"/>
    </source>
</evidence>
<name>A0A0B4X3P6_9HYPH</name>
<dbReference type="CDD" id="cd19138">
    <property type="entry name" value="AKR_YeaE"/>
    <property type="match status" value="1"/>
</dbReference>
<evidence type="ECO:0000256" key="2">
    <source>
        <dbReference type="PIRSR" id="PIRSR000097-2"/>
    </source>
</evidence>
<evidence type="ECO:0000313" key="5">
    <source>
        <dbReference type="EMBL" id="AJD41761.1"/>
    </source>
</evidence>
<dbReference type="Gene3D" id="3.20.20.100">
    <property type="entry name" value="NADP-dependent oxidoreductase domain"/>
    <property type="match status" value="1"/>
</dbReference>
<evidence type="ECO:0000313" key="6">
    <source>
        <dbReference type="Proteomes" id="UP000031368"/>
    </source>
</evidence>
<sequence length="282" mass="30979">MQDDPIPAITFPNGIEVPALGQGTWNMGERASEAEREIASLKAGIELGMTLIDTAEMYGEGDSERIVGRAIKGRRDGLFIVTKVYPWNASRRGTIEACERSLSRLGIDQIDLYLLHWRGEHPLADTVEAFEDLKDAGKIGAWGVSNFDIGDIEELLAVPGGRHVAANQVLYNLARRGIEYDLLPWCQEHGVPVMAYSPIEQGRILHNPELIRIAKANQATPAQIALAFLLERDGVIAIPKTSNADRAAENRDCVSLDISDEDWVALDAAFPPPTRKSALEML</sequence>
<dbReference type="AlphaFoldDB" id="A0A0B4X3P6"/>
<dbReference type="RefSeq" id="WP_039846826.1">
    <property type="nucleotide sequence ID" value="NZ_CP006877.1"/>
</dbReference>
<feature type="binding site" evidence="2">
    <location>
        <position position="116"/>
    </location>
    <ligand>
        <name>substrate</name>
    </ligand>
</feature>
<proteinExistence type="predicted"/>
<dbReference type="SUPFAM" id="SSF51430">
    <property type="entry name" value="NAD(P)-linked oxidoreductase"/>
    <property type="match status" value="1"/>
</dbReference>
<feature type="active site" description="Proton donor" evidence="1">
    <location>
        <position position="58"/>
    </location>
</feature>
<feature type="domain" description="NADP-dependent oxidoreductase" evidence="4">
    <location>
        <begin position="20"/>
        <end position="268"/>
    </location>
</feature>
<keyword evidence="6" id="KW-1185">Reference proteome</keyword>
<dbReference type="InterPro" id="IPR023210">
    <property type="entry name" value="NADP_OxRdtase_dom"/>
</dbReference>
<evidence type="ECO:0000256" key="1">
    <source>
        <dbReference type="PIRSR" id="PIRSR000097-1"/>
    </source>
</evidence>
<dbReference type="PANTHER" id="PTHR43638:SF3">
    <property type="entry name" value="ALDEHYDE REDUCTASE"/>
    <property type="match status" value="1"/>
</dbReference>
<organism evidence="5 6">
    <name type="scientific">Rhizobium gallicum bv. gallicum R602sp</name>
    <dbReference type="NCBI Taxonomy" id="1041138"/>
    <lineage>
        <taxon>Bacteria</taxon>
        <taxon>Pseudomonadati</taxon>
        <taxon>Pseudomonadota</taxon>
        <taxon>Alphaproteobacteria</taxon>
        <taxon>Hyphomicrobiales</taxon>
        <taxon>Rhizobiaceae</taxon>
        <taxon>Rhizobium/Agrobacterium group</taxon>
        <taxon>Rhizobium</taxon>
    </lineage>
</organism>
<gene>
    <name evidence="5" type="ORF">RGR602_CH02436</name>
</gene>
<dbReference type="PIRSF" id="PIRSF000097">
    <property type="entry name" value="AKR"/>
    <property type="match status" value="1"/>
</dbReference>
<feature type="site" description="Lowers pKa of active site Tyr" evidence="3">
    <location>
        <position position="83"/>
    </location>
</feature>
<dbReference type="HOGENOM" id="CLU_023205_2_3_5"/>
<dbReference type="InterPro" id="IPR020471">
    <property type="entry name" value="AKR"/>
</dbReference>
<dbReference type="GO" id="GO:0016491">
    <property type="term" value="F:oxidoreductase activity"/>
    <property type="evidence" value="ECO:0007669"/>
    <property type="project" value="InterPro"/>
</dbReference>
<dbReference type="PANTHER" id="PTHR43638">
    <property type="entry name" value="OXIDOREDUCTASE, ALDO/KETO REDUCTASE FAMILY PROTEIN"/>
    <property type="match status" value="1"/>
</dbReference>
<dbReference type="InterPro" id="IPR036812">
    <property type="entry name" value="NAD(P)_OxRdtase_dom_sf"/>
</dbReference>
<dbReference type="Proteomes" id="UP000031368">
    <property type="component" value="Chromosome"/>
</dbReference>